<dbReference type="STRING" id="5786.F0ZS26"/>
<dbReference type="KEGG" id="dpp:DICPUDRAFT_37008"/>
<keyword evidence="4" id="KW-1185">Reference proteome</keyword>
<sequence>MKDPLIISSTTGPDEAHYSLKNRKNEVIGKTNSPPSSPKNIIPPTKQTKKQLSQKTNSKTTATKKESIGFLSARFNNNKTFINCVGVFMFVYYLSMMYVRYQHRGIIGFADTLWLCNLAVVCGILSIFFNRPYLMGLAVNSTFIVHLMWVIDVVVYFTSGSFPLGNAEYISWPNITWGEIITTTHHAWFIPLSMCCLHRNGGYPKKSWIGAMLLIIPVTYLSQLFPKTIQISETETFYLNINMSLEFWKDMSGYPFNLIPTERTQYYQFLFVMACVMFTVSHNIMKFIGFISIKKQ</sequence>
<protein>
    <submittedName>
        <fullName evidence="3">Uncharacterized protein</fullName>
    </submittedName>
</protein>
<accession>F0ZS26</accession>
<dbReference type="OrthoDB" id="17763at2759"/>
<organism evidence="3 4">
    <name type="scientific">Dictyostelium purpureum</name>
    <name type="common">Slime mold</name>
    <dbReference type="NCBI Taxonomy" id="5786"/>
    <lineage>
        <taxon>Eukaryota</taxon>
        <taxon>Amoebozoa</taxon>
        <taxon>Evosea</taxon>
        <taxon>Eumycetozoa</taxon>
        <taxon>Dictyostelia</taxon>
        <taxon>Dictyosteliales</taxon>
        <taxon>Dictyosteliaceae</taxon>
        <taxon>Dictyostelium</taxon>
    </lineage>
</organism>
<reference evidence="4" key="1">
    <citation type="journal article" date="2011" name="Genome Biol.">
        <title>Comparative genomics of the social amoebae Dictyostelium discoideum and Dictyostelium purpureum.</title>
        <authorList>
            <consortium name="US DOE Joint Genome Institute (JGI-PGF)"/>
            <person name="Sucgang R."/>
            <person name="Kuo A."/>
            <person name="Tian X."/>
            <person name="Salerno W."/>
            <person name="Parikh A."/>
            <person name="Feasley C.L."/>
            <person name="Dalin E."/>
            <person name="Tu H."/>
            <person name="Huang E."/>
            <person name="Barry K."/>
            <person name="Lindquist E."/>
            <person name="Shapiro H."/>
            <person name="Bruce D."/>
            <person name="Schmutz J."/>
            <person name="Salamov A."/>
            <person name="Fey P."/>
            <person name="Gaudet P."/>
            <person name="Anjard C."/>
            <person name="Babu M.M."/>
            <person name="Basu S."/>
            <person name="Bushmanova Y."/>
            <person name="van der Wel H."/>
            <person name="Katoh-Kurasawa M."/>
            <person name="Dinh C."/>
            <person name="Coutinho P.M."/>
            <person name="Saito T."/>
            <person name="Elias M."/>
            <person name="Schaap P."/>
            <person name="Kay R.R."/>
            <person name="Henrissat B."/>
            <person name="Eichinger L."/>
            <person name="Rivero F."/>
            <person name="Putnam N.H."/>
            <person name="West C.M."/>
            <person name="Loomis W.F."/>
            <person name="Chisholm R.L."/>
            <person name="Shaulsky G."/>
            <person name="Strassmann J.E."/>
            <person name="Queller D.C."/>
            <person name="Kuspa A."/>
            <person name="Grigoriev I.V."/>
        </authorList>
    </citation>
    <scope>NUCLEOTIDE SEQUENCE [LARGE SCALE GENOMIC DNA]</scope>
    <source>
        <strain evidence="4">QSDP1</strain>
    </source>
</reference>
<dbReference type="InParanoid" id="F0ZS26"/>
<feature type="transmembrane region" description="Helical" evidence="2">
    <location>
        <begin position="266"/>
        <end position="285"/>
    </location>
</feature>
<feature type="transmembrane region" description="Helical" evidence="2">
    <location>
        <begin position="106"/>
        <end position="129"/>
    </location>
</feature>
<evidence type="ECO:0000313" key="4">
    <source>
        <dbReference type="Proteomes" id="UP000001064"/>
    </source>
</evidence>
<dbReference type="EMBL" id="GL871150">
    <property type="protein sequence ID" value="EGC33265.1"/>
    <property type="molecule type" value="Genomic_DNA"/>
</dbReference>
<evidence type="ECO:0000256" key="1">
    <source>
        <dbReference type="SAM" id="MobiDB-lite"/>
    </source>
</evidence>
<feature type="region of interest" description="Disordered" evidence="1">
    <location>
        <begin position="1"/>
        <end position="60"/>
    </location>
</feature>
<feature type="transmembrane region" description="Helical" evidence="2">
    <location>
        <begin position="80"/>
        <end position="99"/>
    </location>
</feature>
<dbReference type="Proteomes" id="UP000001064">
    <property type="component" value="Unassembled WGS sequence"/>
</dbReference>
<feature type="compositionally biased region" description="Low complexity" evidence="1">
    <location>
        <begin position="30"/>
        <end position="60"/>
    </location>
</feature>
<feature type="compositionally biased region" description="Basic and acidic residues" evidence="1">
    <location>
        <begin position="14"/>
        <end position="27"/>
    </location>
</feature>
<evidence type="ECO:0000256" key="2">
    <source>
        <dbReference type="SAM" id="Phobius"/>
    </source>
</evidence>
<dbReference type="RefSeq" id="XP_003290212.1">
    <property type="nucleotide sequence ID" value="XM_003290164.1"/>
</dbReference>
<gene>
    <name evidence="3" type="ORF">DICPUDRAFT_37008</name>
</gene>
<feature type="transmembrane region" description="Helical" evidence="2">
    <location>
        <begin position="135"/>
        <end position="157"/>
    </location>
</feature>
<feature type="transmembrane region" description="Helical" evidence="2">
    <location>
        <begin position="208"/>
        <end position="225"/>
    </location>
</feature>
<dbReference type="OMA" id="YELMWAC"/>
<keyword evidence="2" id="KW-0812">Transmembrane</keyword>
<dbReference type="AlphaFoldDB" id="F0ZS26"/>
<keyword evidence="2" id="KW-1133">Transmembrane helix</keyword>
<keyword evidence="2" id="KW-0472">Membrane</keyword>
<dbReference type="eggNOG" id="ENOG502S510">
    <property type="taxonomic scope" value="Eukaryota"/>
</dbReference>
<proteinExistence type="predicted"/>
<dbReference type="GeneID" id="10504577"/>
<name>F0ZS26_DICPU</name>
<evidence type="ECO:0000313" key="3">
    <source>
        <dbReference type="EMBL" id="EGC33265.1"/>
    </source>
</evidence>
<dbReference type="VEuPathDB" id="AmoebaDB:DICPUDRAFT_37008"/>